<organism evidence="4 5">
    <name type="scientific">Theobroma cacao</name>
    <name type="common">Cacao</name>
    <name type="synonym">Cocoa</name>
    <dbReference type="NCBI Taxonomy" id="3641"/>
    <lineage>
        <taxon>Eukaryota</taxon>
        <taxon>Viridiplantae</taxon>
        <taxon>Streptophyta</taxon>
        <taxon>Embryophyta</taxon>
        <taxon>Tracheophyta</taxon>
        <taxon>Spermatophyta</taxon>
        <taxon>Magnoliopsida</taxon>
        <taxon>eudicotyledons</taxon>
        <taxon>Gunneridae</taxon>
        <taxon>Pentapetalae</taxon>
        <taxon>rosids</taxon>
        <taxon>malvids</taxon>
        <taxon>Malvales</taxon>
        <taxon>Malvaceae</taxon>
        <taxon>Byttnerioideae</taxon>
        <taxon>Theobroma</taxon>
    </lineage>
</organism>
<dbReference type="PANTHER" id="PTHR33191:SF58">
    <property type="entry name" value="RIPENING-RELATED PROTEIN 1"/>
    <property type="match status" value="1"/>
</dbReference>
<dbReference type="Pfam" id="PF24300">
    <property type="entry name" value="KWL1"/>
    <property type="match status" value="1"/>
</dbReference>
<dbReference type="GO" id="GO:0005576">
    <property type="term" value="C:extracellular region"/>
    <property type="evidence" value="ECO:0007669"/>
    <property type="project" value="UniProtKB-SubCell"/>
</dbReference>
<evidence type="ECO:0000256" key="1">
    <source>
        <dbReference type="ARBA" id="ARBA00004613"/>
    </source>
</evidence>
<dbReference type="Gramene" id="EOX95993">
    <property type="protein sequence ID" value="EOX95993"/>
    <property type="gene ID" value="TCM_005352"/>
</dbReference>
<evidence type="ECO:0000313" key="4">
    <source>
        <dbReference type="EMBL" id="EOX95993.1"/>
    </source>
</evidence>
<dbReference type="PANTHER" id="PTHR33191">
    <property type="entry name" value="RIPENING-RELATED PROTEIN 2-RELATED"/>
    <property type="match status" value="1"/>
</dbReference>
<comment type="subcellular location">
    <subcellularLocation>
        <location evidence="1">Secreted</location>
    </subcellularLocation>
</comment>
<dbReference type="OMA" id="ECDSTMA"/>
<accession>A0A061E137</accession>
<protein>
    <submittedName>
        <fullName evidence="4">Uncharacterized protein</fullName>
    </submittedName>
</protein>
<name>A0A061E137_THECC</name>
<evidence type="ECO:0000256" key="2">
    <source>
        <dbReference type="ARBA" id="ARBA00022525"/>
    </source>
</evidence>
<evidence type="ECO:0000313" key="5">
    <source>
        <dbReference type="Proteomes" id="UP000026915"/>
    </source>
</evidence>
<dbReference type="STRING" id="3641.A0A061E137"/>
<dbReference type="AlphaFoldDB" id="A0A061E137"/>
<sequence length="76" mass="8330">MKLKPCPRMKEMASVVAMVVDECDSTMACDDQPDCQPPCANVVVDALKAVWKTIGVPKKYRIGLDITWSDALSTVD</sequence>
<evidence type="ECO:0000256" key="3">
    <source>
        <dbReference type="ARBA" id="ARBA00022729"/>
    </source>
</evidence>
<keyword evidence="2" id="KW-0964">Secreted</keyword>
<reference evidence="4 5" key="1">
    <citation type="journal article" date="2013" name="Genome Biol.">
        <title>The genome sequence of the most widely cultivated cacao type and its use to identify candidate genes regulating pod color.</title>
        <authorList>
            <person name="Motamayor J.C."/>
            <person name="Mockaitis K."/>
            <person name="Schmutz J."/>
            <person name="Haiminen N."/>
            <person name="Iii D.L."/>
            <person name="Cornejo O."/>
            <person name="Findley S.D."/>
            <person name="Zheng P."/>
            <person name="Utro F."/>
            <person name="Royaert S."/>
            <person name="Saski C."/>
            <person name="Jenkins J."/>
            <person name="Podicheti R."/>
            <person name="Zhao M."/>
            <person name="Scheffler B.E."/>
            <person name="Stack J.C."/>
            <person name="Feltus F.A."/>
            <person name="Mustiga G.M."/>
            <person name="Amores F."/>
            <person name="Phillips W."/>
            <person name="Marelli J.P."/>
            <person name="May G.D."/>
            <person name="Shapiro H."/>
            <person name="Ma J."/>
            <person name="Bustamante C.D."/>
            <person name="Schnell R.J."/>
            <person name="Main D."/>
            <person name="Gilbert D."/>
            <person name="Parida L."/>
            <person name="Kuhn D.N."/>
        </authorList>
    </citation>
    <scope>NUCLEOTIDE SEQUENCE [LARGE SCALE GENOMIC DNA]</scope>
    <source>
        <strain evidence="5">cv. Matina 1-6</strain>
    </source>
</reference>
<dbReference type="EMBL" id="CM001879">
    <property type="protein sequence ID" value="EOX95993.1"/>
    <property type="molecule type" value="Genomic_DNA"/>
</dbReference>
<keyword evidence="3" id="KW-0732">Signal</keyword>
<dbReference type="InParanoid" id="A0A061E137"/>
<gene>
    <name evidence="4" type="ORF">TCM_005352</name>
</gene>
<dbReference type="HOGENOM" id="CLU_047639_7_1_1"/>
<proteinExistence type="predicted"/>
<keyword evidence="5" id="KW-1185">Reference proteome</keyword>
<dbReference type="InterPro" id="IPR039271">
    <property type="entry name" value="Kiwellin-like"/>
</dbReference>
<dbReference type="Proteomes" id="UP000026915">
    <property type="component" value="Chromosome 1"/>
</dbReference>